<gene>
    <name evidence="9" type="ORF">TSOC_002934</name>
</gene>
<feature type="domain" description="Guanylate cyclase" evidence="8">
    <location>
        <begin position="486"/>
        <end position="627"/>
    </location>
</feature>
<keyword evidence="3" id="KW-0547">Nucleotide-binding</keyword>
<dbReference type="PANTHER" id="PTHR11920:SF335">
    <property type="entry name" value="GUANYLATE CYCLASE"/>
    <property type="match status" value="1"/>
</dbReference>
<dbReference type="GO" id="GO:0035556">
    <property type="term" value="P:intracellular signal transduction"/>
    <property type="evidence" value="ECO:0007669"/>
    <property type="project" value="InterPro"/>
</dbReference>
<dbReference type="GO" id="GO:0004016">
    <property type="term" value="F:adenylate cyclase activity"/>
    <property type="evidence" value="ECO:0007669"/>
    <property type="project" value="TreeGrafter"/>
</dbReference>
<dbReference type="InterPro" id="IPR029787">
    <property type="entry name" value="Nucleotide_cyclase"/>
</dbReference>
<keyword evidence="10" id="KW-1185">Reference proteome</keyword>
<feature type="region of interest" description="Disordered" evidence="7">
    <location>
        <begin position="21"/>
        <end position="49"/>
    </location>
</feature>
<keyword evidence="2" id="KW-0812">Transmembrane</keyword>
<protein>
    <submittedName>
        <fullName evidence="9">Atrial natriuretic peptide receptor 2</fullName>
    </submittedName>
</protein>
<sequence>CGPDWITVDRSSVAVGGAAAAATNGQRSTGSGALSGVVRQAPPRGQGPLESAAAAAAVAMEAGSAACEHAISSCQDGKEGGGPTPMPSRISVGSDATATPRGGASSASPQDTTSASFQGTASASISLRLCPSVGLADMGTPVDRHQRLWLSTIMSSCEGGQQPHANAMRELGGGRGAGHRGACLYGQAFDSIGTGMTDEDGEKEAEEEEEAKMRSEARGGKLPAAAAAAAEAGAGEQAQAPALFPAGFTALNSSRSLGKGDGGDAATSQPPHQLLPMKGATMPPEDGACTLRVKPKRTCPALHRGLFVGSATGGASSLQPAAAPPVLEVMLSRLPVLEVGLSRMDAAQPGALLEQWHEVALVSFMHAKLRRRVILVSQNDVSSRIWAERQLARVVEAEHTLLENIFPHHVIEHITATVANDLDDRRKPFEEQQQQDGASDAGAAGDMAQVTRDQDVRGSSAMDTAWLPAIRGDTFRHLSTSHTAITILFCDIQGFTPMCSQMRAVVVMSFLNDLFTRLDGLLDEYGVYKVETIGDCYVAAGGLMRVDEATGAVTVRSDDVDPLHAYRTVQFAKALLRAASHVSLPTGDPVRLRVGIHSGPAMSGVVGTRMPRFCLFGDTMNVASRMESTGEAGAIHVSQATRELVPSEAWESRGGMEVKGKGVMETYLLRV</sequence>
<feature type="compositionally biased region" description="Polar residues" evidence="7">
    <location>
        <begin position="23"/>
        <end position="32"/>
    </location>
</feature>
<evidence type="ECO:0000256" key="3">
    <source>
        <dbReference type="ARBA" id="ARBA00022741"/>
    </source>
</evidence>
<feature type="region of interest" description="Disordered" evidence="7">
    <location>
        <begin position="254"/>
        <end position="279"/>
    </location>
</feature>
<dbReference type="CDD" id="cd07302">
    <property type="entry name" value="CHD"/>
    <property type="match status" value="1"/>
</dbReference>
<dbReference type="FunFam" id="3.30.70.1230:FF:000146">
    <property type="entry name" value="Atrial natriuretic peptide receptor, putative"/>
    <property type="match status" value="1"/>
</dbReference>
<evidence type="ECO:0000256" key="5">
    <source>
        <dbReference type="ARBA" id="ARBA00023136"/>
    </source>
</evidence>
<reference evidence="9 10" key="1">
    <citation type="journal article" date="2017" name="Mol. Biol. Evol.">
        <title>The 4-celled Tetrabaena socialis nuclear genome reveals the essential components for genetic control of cell number at the origin of multicellularity in the volvocine lineage.</title>
        <authorList>
            <person name="Featherston J."/>
            <person name="Arakaki Y."/>
            <person name="Hanschen E.R."/>
            <person name="Ferris P.J."/>
            <person name="Michod R.E."/>
            <person name="Olson B.J.S.C."/>
            <person name="Nozaki H."/>
            <person name="Durand P.M."/>
        </authorList>
    </citation>
    <scope>NUCLEOTIDE SEQUENCE [LARGE SCALE GENOMIC DNA]</scope>
    <source>
        <strain evidence="9 10">NIES-571</strain>
    </source>
</reference>
<feature type="non-terminal residue" evidence="9">
    <location>
        <position position="1"/>
    </location>
</feature>
<evidence type="ECO:0000313" key="9">
    <source>
        <dbReference type="EMBL" id="PNH10354.1"/>
    </source>
</evidence>
<evidence type="ECO:0000259" key="8">
    <source>
        <dbReference type="PROSITE" id="PS50125"/>
    </source>
</evidence>
<dbReference type="GO" id="GO:0004383">
    <property type="term" value="F:guanylate cyclase activity"/>
    <property type="evidence" value="ECO:0007669"/>
    <property type="project" value="TreeGrafter"/>
</dbReference>
<organism evidence="9 10">
    <name type="scientific">Tetrabaena socialis</name>
    <dbReference type="NCBI Taxonomy" id="47790"/>
    <lineage>
        <taxon>Eukaryota</taxon>
        <taxon>Viridiplantae</taxon>
        <taxon>Chlorophyta</taxon>
        <taxon>core chlorophytes</taxon>
        <taxon>Chlorophyceae</taxon>
        <taxon>CS clade</taxon>
        <taxon>Chlamydomonadales</taxon>
        <taxon>Tetrabaenaceae</taxon>
        <taxon>Tetrabaena</taxon>
    </lineage>
</organism>
<feature type="region of interest" description="Disordered" evidence="7">
    <location>
        <begin position="74"/>
        <end position="119"/>
    </location>
</feature>
<evidence type="ECO:0000256" key="4">
    <source>
        <dbReference type="ARBA" id="ARBA00022989"/>
    </source>
</evidence>
<keyword evidence="5" id="KW-0472">Membrane</keyword>
<evidence type="ECO:0000313" key="10">
    <source>
        <dbReference type="Proteomes" id="UP000236333"/>
    </source>
</evidence>
<evidence type="ECO:0000256" key="1">
    <source>
        <dbReference type="ARBA" id="ARBA00004370"/>
    </source>
</evidence>
<dbReference type="GO" id="GO:0007168">
    <property type="term" value="P:receptor guanylyl cyclase signaling pathway"/>
    <property type="evidence" value="ECO:0007669"/>
    <property type="project" value="TreeGrafter"/>
</dbReference>
<dbReference type="Gene3D" id="3.30.70.1230">
    <property type="entry name" value="Nucleotide cyclase"/>
    <property type="match status" value="1"/>
</dbReference>
<keyword evidence="9" id="KW-0675">Receptor</keyword>
<dbReference type="OrthoDB" id="532905at2759"/>
<accession>A0A2J8ACV3</accession>
<evidence type="ECO:0000256" key="6">
    <source>
        <dbReference type="ARBA" id="ARBA00023239"/>
    </source>
</evidence>
<keyword evidence="6" id="KW-0456">Lyase</keyword>
<feature type="compositionally biased region" description="Acidic residues" evidence="7">
    <location>
        <begin position="197"/>
        <end position="210"/>
    </location>
</feature>
<dbReference type="InterPro" id="IPR050401">
    <property type="entry name" value="Cyclic_nucleotide_synthase"/>
</dbReference>
<evidence type="ECO:0000256" key="7">
    <source>
        <dbReference type="SAM" id="MobiDB-lite"/>
    </source>
</evidence>
<dbReference type="Proteomes" id="UP000236333">
    <property type="component" value="Unassembled WGS sequence"/>
</dbReference>
<keyword evidence="4" id="KW-1133">Transmembrane helix</keyword>
<feature type="compositionally biased region" description="Low complexity" evidence="7">
    <location>
        <begin position="432"/>
        <end position="446"/>
    </location>
</feature>
<dbReference type="PANTHER" id="PTHR11920">
    <property type="entry name" value="GUANYLYL CYCLASE"/>
    <property type="match status" value="1"/>
</dbReference>
<dbReference type="EMBL" id="PGGS01000059">
    <property type="protein sequence ID" value="PNH10354.1"/>
    <property type="molecule type" value="Genomic_DNA"/>
</dbReference>
<dbReference type="InterPro" id="IPR001054">
    <property type="entry name" value="A/G_cyclase"/>
</dbReference>
<comment type="caution">
    <text evidence="9">The sequence shown here is derived from an EMBL/GenBank/DDBJ whole genome shotgun (WGS) entry which is preliminary data.</text>
</comment>
<dbReference type="GO" id="GO:0000166">
    <property type="term" value="F:nucleotide binding"/>
    <property type="evidence" value="ECO:0007669"/>
    <property type="project" value="UniProtKB-KW"/>
</dbReference>
<evidence type="ECO:0000256" key="2">
    <source>
        <dbReference type="ARBA" id="ARBA00022692"/>
    </source>
</evidence>
<dbReference type="Pfam" id="PF00211">
    <property type="entry name" value="Guanylate_cyc"/>
    <property type="match status" value="1"/>
</dbReference>
<dbReference type="AlphaFoldDB" id="A0A2J8ACV3"/>
<feature type="compositionally biased region" description="Polar residues" evidence="7">
    <location>
        <begin position="105"/>
        <end position="119"/>
    </location>
</feature>
<dbReference type="SMART" id="SM00044">
    <property type="entry name" value="CYCc"/>
    <property type="match status" value="1"/>
</dbReference>
<feature type="region of interest" description="Disordered" evidence="7">
    <location>
        <begin position="422"/>
        <end position="446"/>
    </location>
</feature>
<dbReference type="GO" id="GO:0001653">
    <property type="term" value="F:peptide receptor activity"/>
    <property type="evidence" value="ECO:0007669"/>
    <property type="project" value="TreeGrafter"/>
</dbReference>
<feature type="region of interest" description="Disordered" evidence="7">
    <location>
        <begin position="193"/>
        <end position="220"/>
    </location>
</feature>
<feature type="non-terminal residue" evidence="9">
    <location>
        <position position="671"/>
    </location>
</feature>
<dbReference type="GO" id="GO:0005886">
    <property type="term" value="C:plasma membrane"/>
    <property type="evidence" value="ECO:0007669"/>
    <property type="project" value="TreeGrafter"/>
</dbReference>
<dbReference type="SUPFAM" id="SSF55073">
    <property type="entry name" value="Nucleotide cyclase"/>
    <property type="match status" value="1"/>
</dbReference>
<proteinExistence type="predicted"/>
<dbReference type="PROSITE" id="PS50125">
    <property type="entry name" value="GUANYLATE_CYCLASE_2"/>
    <property type="match status" value="1"/>
</dbReference>
<comment type="subcellular location">
    <subcellularLocation>
        <location evidence="1">Membrane</location>
    </subcellularLocation>
</comment>
<name>A0A2J8ACV3_9CHLO</name>